<dbReference type="AlphaFoldDB" id="A0A0C3G654"/>
<proteinExistence type="predicted"/>
<dbReference type="HOGENOM" id="CLU_2729246_0_0_1"/>
<dbReference type="Proteomes" id="UP000054166">
    <property type="component" value="Unassembled WGS sequence"/>
</dbReference>
<evidence type="ECO:0000256" key="1">
    <source>
        <dbReference type="SAM" id="MobiDB-lite"/>
    </source>
</evidence>
<protein>
    <submittedName>
        <fullName evidence="2">Uncharacterized protein</fullName>
    </submittedName>
</protein>
<feature type="non-terminal residue" evidence="2">
    <location>
        <position position="72"/>
    </location>
</feature>
<keyword evidence="3" id="KW-1185">Reference proteome</keyword>
<reference evidence="2 3" key="1">
    <citation type="submission" date="2014-04" db="EMBL/GenBank/DDBJ databases">
        <authorList>
            <consortium name="DOE Joint Genome Institute"/>
            <person name="Kuo A."/>
            <person name="Tarkka M."/>
            <person name="Buscot F."/>
            <person name="Kohler A."/>
            <person name="Nagy L.G."/>
            <person name="Floudas D."/>
            <person name="Copeland A."/>
            <person name="Barry K.W."/>
            <person name="Cichocki N."/>
            <person name="Veneault-Fourrey C."/>
            <person name="LaButti K."/>
            <person name="Lindquist E.A."/>
            <person name="Lipzen A."/>
            <person name="Lundell T."/>
            <person name="Morin E."/>
            <person name="Murat C."/>
            <person name="Sun H."/>
            <person name="Tunlid A."/>
            <person name="Henrissat B."/>
            <person name="Grigoriev I.V."/>
            <person name="Hibbett D.S."/>
            <person name="Martin F."/>
            <person name="Nordberg H.P."/>
            <person name="Cantor M.N."/>
            <person name="Hua S.X."/>
        </authorList>
    </citation>
    <scope>NUCLEOTIDE SEQUENCE [LARGE SCALE GENOMIC DNA]</scope>
    <source>
        <strain evidence="2 3">F 1598</strain>
    </source>
</reference>
<name>A0A0C3G654_PILCF</name>
<reference evidence="3" key="2">
    <citation type="submission" date="2015-01" db="EMBL/GenBank/DDBJ databases">
        <title>Evolutionary Origins and Diversification of the Mycorrhizal Mutualists.</title>
        <authorList>
            <consortium name="DOE Joint Genome Institute"/>
            <consortium name="Mycorrhizal Genomics Consortium"/>
            <person name="Kohler A."/>
            <person name="Kuo A."/>
            <person name="Nagy L.G."/>
            <person name="Floudas D."/>
            <person name="Copeland A."/>
            <person name="Barry K.W."/>
            <person name="Cichocki N."/>
            <person name="Veneault-Fourrey C."/>
            <person name="LaButti K."/>
            <person name="Lindquist E.A."/>
            <person name="Lipzen A."/>
            <person name="Lundell T."/>
            <person name="Morin E."/>
            <person name="Murat C."/>
            <person name="Riley R."/>
            <person name="Ohm R."/>
            <person name="Sun H."/>
            <person name="Tunlid A."/>
            <person name="Henrissat B."/>
            <person name="Grigoriev I.V."/>
            <person name="Hibbett D.S."/>
            <person name="Martin F."/>
        </authorList>
    </citation>
    <scope>NUCLEOTIDE SEQUENCE [LARGE SCALE GENOMIC DNA]</scope>
    <source>
        <strain evidence="3">F 1598</strain>
    </source>
</reference>
<evidence type="ECO:0000313" key="2">
    <source>
        <dbReference type="EMBL" id="KIM87274.1"/>
    </source>
</evidence>
<organism evidence="2 3">
    <name type="scientific">Piloderma croceum (strain F 1598)</name>
    <dbReference type="NCBI Taxonomy" id="765440"/>
    <lineage>
        <taxon>Eukaryota</taxon>
        <taxon>Fungi</taxon>
        <taxon>Dikarya</taxon>
        <taxon>Basidiomycota</taxon>
        <taxon>Agaricomycotina</taxon>
        <taxon>Agaricomycetes</taxon>
        <taxon>Agaricomycetidae</taxon>
        <taxon>Atheliales</taxon>
        <taxon>Atheliaceae</taxon>
        <taxon>Piloderma</taxon>
    </lineage>
</organism>
<dbReference type="EMBL" id="KN832979">
    <property type="protein sequence ID" value="KIM87274.1"/>
    <property type="molecule type" value="Genomic_DNA"/>
</dbReference>
<sequence length="72" mass="8108">MKVIRNSDGQEVWDISSEDCSDSGSNAAPPMKKLRKRDHRTKTTIFHTAAGEEVWDISSEEYSYDGSEGQEL</sequence>
<evidence type="ECO:0000313" key="3">
    <source>
        <dbReference type="Proteomes" id="UP000054166"/>
    </source>
</evidence>
<gene>
    <name evidence="2" type="ORF">PILCRDRAFT_814761</name>
</gene>
<dbReference type="InParanoid" id="A0A0C3G654"/>
<feature type="region of interest" description="Disordered" evidence="1">
    <location>
        <begin position="1"/>
        <end position="39"/>
    </location>
</feature>
<accession>A0A0C3G654</accession>